<feature type="compositionally biased region" description="Polar residues" evidence="2">
    <location>
        <begin position="11"/>
        <end position="32"/>
    </location>
</feature>
<feature type="region of interest" description="Disordered" evidence="2">
    <location>
        <begin position="206"/>
        <end position="237"/>
    </location>
</feature>
<dbReference type="InterPro" id="IPR036875">
    <property type="entry name" value="Znf_CCHC_sf"/>
</dbReference>
<keyword evidence="1" id="KW-0479">Metal-binding</keyword>
<dbReference type="EMBL" id="JBJQOH010000004">
    <property type="protein sequence ID" value="KAL3688033.1"/>
    <property type="molecule type" value="Genomic_DNA"/>
</dbReference>
<feature type="domain" description="CCHC-type" evidence="3">
    <location>
        <begin position="186"/>
        <end position="201"/>
    </location>
</feature>
<name>A0ABD3H9D1_9MARC</name>
<feature type="compositionally biased region" description="Polar residues" evidence="2">
    <location>
        <begin position="41"/>
        <end position="68"/>
    </location>
</feature>
<dbReference type="InterPro" id="IPR001878">
    <property type="entry name" value="Znf_CCHC"/>
</dbReference>
<evidence type="ECO:0000259" key="3">
    <source>
        <dbReference type="PROSITE" id="PS50158"/>
    </source>
</evidence>
<protein>
    <recommendedName>
        <fullName evidence="3">CCHC-type domain-containing protein</fullName>
    </recommendedName>
</protein>
<evidence type="ECO:0000313" key="5">
    <source>
        <dbReference type="Proteomes" id="UP001633002"/>
    </source>
</evidence>
<gene>
    <name evidence="4" type="ORF">R1sor_014342</name>
</gene>
<reference evidence="4 5" key="1">
    <citation type="submission" date="2024-09" db="EMBL/GenBank/DDBJ databases">
        <title>Chromosome-scale assembly of Riccia sorocarpa.</title>
        <authorList>
            <person name="Paukszto L."/>
        </authorList>
    </citation>
    <scope>NUCLEOTIDE SEQUENCE [LARGE SCALE GENOMIC DNA]</scope>
    <source>
        <strain evidence="4">LP-2024</strain>
        <tissue evidence="4">Aerial parts of the thallus</tissue>
    </source>
</reference>
<proteinExistence type="predicted"/>
<feature type="compositionally biased region" description="Basic and acidic residues" evidence="2">
    <location>
        <begin position="96"/>
        <end position="105"/>
    </location>
</feature>
<feature type="compositionally biased region" description="Polar residues" evidence="2">
    <location>
        <begin position="76"/>
        <end position="93"/>
    </location>
</feature>
<feature type="compositionally biased region" description="Polar residues" evidence="2">
    <location>
        <begin position="328"/>
        <end position="340"/>
    </location>
</feature>
<dbReference type="SUPFAM" id="SSF57756">
    <property type="entry name" value="Retrovirus zinc finger-like domains"/>
    <property type="match status" value="1"/>
</dbReference>
<organism evidence="4 5">
    <name type="scientific">Riccia sorocarpa</name>
    <dbReference type="NCBI Taxonomy" id="122646"/>
    <lineage>
        <taxon>Eukaryota</taxon>
        <taxon>Viridiplantae</taxon>
        <taxon>Streptophyta</taxon>
        <taxon>Embryophyta</taxon>
        <taxon>Marchantiophyta</taxon>
        <taxon>Marchantiopsida</taxon>
        <taxon>Marchantiidae</taxon>
        <taxon>Marchantiales</taxon>
        <taxon>Ricciaceae</taxon>
        <taxon>Riccia</taxon>
    </lineage>
</organism>
<sequence>MDSELAAVANQILNSANQPSNDTMMQQQTPVSPTGRVKDAGNQNLEYRGAQNSTKEGPTANENPNSQGIKVLHKANTVSRQPLQATGTSTESANKLGEDSKEARKSQLAGKSTENKMERHLERRVPSGTEPKGAGKVMFAETKNAKESAWERREKREELDDYVEIEDPLTGLFYCQPIKYSFPNACFHCHRMGHPVRNCPERLAAKAQESKLQENKSQKEEGKEQEEQKDVEQSEIKAVTEDAENFILVQGKQGKYKHGNKDPASFSTSNAFQVLESEEDNNPAQEEQSQDQDKDTRIQEDAQISMVTTQLAPSPRGVLREKRKHEQQLQVVGASSQIDQPTVGIEPQQQQIQTQIQSSSKTPKKGIQAKGQKR</sequence>
<evidence type="ECO:0000256" key="2">
    <source>
        <dbReference type="SAM" id="MobiDB-lite"/>
    </source>
</evidence>
<keyword evidence="1" id="KW-0863">Zinc-finger</keyword>
<keyword evidence="1" id="KW-0862">Zinc</keyword>
<accession>A0ABD3H9D1</accession>
<dbReference type="AlphaFoldDB" id="A0ABD3H9D1"/>
<feature type="compositionally biased region" description="Low complexity" evidence="2">
    <location>
        <begin position="347"/>
        <end position="361"/>
    </location>
</feature>
<feature type="compositionally biased region" description="Basic and acidic residues" evidence="2">
    <location>
        <begin position="318"/>
        <end position="327"/>
    </location>
</feature>
<dbReference type="GO" id="GO:0008270">
    <property type="term" value="F:zinc ion binding"/>
    <property type="evidence" value="ECO:0007669"/>
    <property type="project" value="UniProtKB-KW"/>
</dbReference>
<evidence type="ECO:0000313" key="4">
    <source>
        <dbReference type="EMBL" id="KAL3688033.1"/>
    </source>
</evidence>
<feature type="region of interest" description="Disordered" evidence="2">
    <location>
        <begin position="251"/>
        <end position="374"/>
    </location>
</feature>
<feature type="compositionally biased region" description="Basic and acidic residues" evidence="2">
    <location>
        <begin position="291"/>
        <end position="300"/>
    </location>
</feature>
<feature type="compositionally biased region" description="Basic and acidic residues" evidence="2">
    <location>
        <begin position="113"/>
        <end position="125"/>
    </location>
</feature>
<evidence type="ECO:0000256" key="1">
    <source>
        <dbReference type="PROSITE-ProRule" id="PRU00047"/>
    </source>
</evidence>
<feature type="compositionally biased region" description="Basic and acidic residues" evidence="2">
    <location>
        <begin position="143"/>
        <end position="158"/>
    </location>
</feature>
<comment type="caution">
    <text evidence="4">The sequence shown here is derived from an EMBL/GenBank/DDBJ whole genome shotgun (WGS) entry which is preliminary data.</text>
</comment>
<keyword evidence="5" id="KW-1185">Reference proteome</keyword>
<dbReference type="Proteomes" id="UP001633002">
    <property type="component" value="Unassembled WGS sequence"/>
</dbReference>
<dbReference type="PROSITE" id="PS50158">
    <property type="entry name" value="ZF_CCHC"/>
    <property type="match status" value="1"/>
</dbReference>
<feature type="region of interest" description="Disordered" evidence="2">
    <location>
        <begin position="1"/>
        <end position="158"/>
    </location>
</feature>